<name>A0ABW0EL02_9PSEU</name>
<feature type="domain" description="Carboxymuconolactone decarboxylase-like" evidence="1">
    <location>
        <begin position="57"/>
        <end position="104"/>
    </location>
</feature>
<sequence length="351" mass="36681">MSTLVQLALRRTLGQIRHVDRVRPGRGGATVVGVHRQVEADFGLLAPPIALHTAAPPALAASWAMLREALVADGRVSRAVKEAVASGVSERNRCPYCVEVHSATLDALTGPAVGPVSGVDPVVDWARTGRGASAPFDCLSAPEHIGTSVVFHYLNRMVAVFLGDSPLPPTVPESARATARRVLGRMMRPNAVAAHRPGRSLEFLPPADLAPDLAWATPSPVLADAFSRAYQAIERLAERTVPDEVRAAVGTAVTGWDGGPVGLSRAWAYDETEGVSAAHRPAAVLALLTAKAAYQVDDSIVADFRRDGTDTELIALTSWAALTAARALGPGSAPVPHAITGECGCPAPQPL</sequence>
<comment type="caution">
    <text evidence="2">The sequence shown here is derived from an EMBL/GenBank/DDBJ whole genome shotgun (WGS) entry which is preliminary data.</text>
</comment>
<accession>A0ABW0EL02</accession>
<dbReference type="EMBL" id="JBHSKF010000005">
    <property type="protein sequence ID" value="MFC5288128.1"/>
    <property type="molecule type" value="Genomic_DNA"/>
</dbReference>
<protein>
    <submittedName>
        <fullName evidence="2">Carboxymuconolactone decarboxylase family protein</fullName>
    </submittedName>
</protein>
<evidence type="ECO:0000313" key="3">
    <source>
        <dbReference type="Proteomes" id="UP001596157"/>
    </source>
</evidence>
<reference evidence="3" key="1">
    <citation type="journal article" date="2019" name="Int. J. Syst. Evol. Microbiol.">
        <title>The Global Catalogue of Microorganisms (GCM) 10K type strain sequencing project: providing services to taxonomists for standard genome sequencing and annotation.</title>
        <authorList>
            <consortium name="The Broad Institute Genomics Platform"/>
            <consortium name="The Broad Institute Genome Sequencing Center for Infectious Disease"/>
            <person name="Wu L."/>
            <person name="Ma J."/>
        </authorList>
    </citation>
    <scope>NUCLEOTIDE SEQUENCE [LARGE SCALE GENOMIC DNA]</scope>
    <source>
        <strain evidence="3">CCUG 59778</strain>
    </source>
</reference>
<keyword evidence="3" id="KW-1185">Reference proteome</keyword>
<dbReference type="Gene3D" id="1.20.1290.10">
    <property type="entry name" value="AhpD-like"/>
    <property type="match status" value="1"/>
</dbReference>
<dbReference type="RefSeq" id="WP_378247762.1">
    <property type="nucleotide sequence ID" value="NZ_JBHSKF010000005.1"/>
</dbReference>
<gene>
    <name evidence="2" type="ORF">ACFPM7_13795</name>
</gene>
<organism evidence="2 3">
    <name type="scientific">Actinokineospora guangxiensis</name>
    <dbReference type="NCBI Taxonomy" id="1490288"/>
    <lineage>
        <taxon>Bacteria</taxon>
        <taxon>Bacillati</taxon>
        <taxon>Actinomycetota</taxon>
        <taxon>Actinomycetes</taxon>
        <taxon>Pseudonocardiales</taxon>
        <taxon>Pseudonocardiaceae</taxon>
        <taxon>Actinokineospora</taxon>
    </lineage>
</organism>
<dbReference type="InterPro" id="IPR029032">
    <property type="entry name" value="AhpD-like"/>
</dbReference>
<dbReference type="Proteomes" id="UP001596157">
    <property type="component" value="Unassembled WGS sequence"/>
</dbReference>
<evidence type="ECO:0000259" key="1">
    <source>
        <dbReference type="Pfam" id="PF02627"/>
    </source>
</evidence>
<evidence type="ECO:0000313" key="2">
    <source>
        <dbReference type="EMBL" id="MFC5288128.1"/>
    </source>
</evidence>
<dbReference type="Pfam" id="PF02627">
    <property type="entry name" value="CMD"/>
    <property type="match status" value="1"/>
</dbReference>
<dbReference type="InterPro" id="IPR003779">
    <property type="entry name" value="CMD-like"/>
</dbReference>
<dbReference type="SUPFAM" id="SSF69118">
    <property type="entry name" value="AhpD-like"/>
    <property type="match status" value="1"/>
</dbReference>
<proteinExistence type="predicted"/>